<reference evidence="2" key="1">
    <citation type="journal article" date="2014" name="Front. Microbiol.">
        <title>High frequency of phylogenetically diverse reductive dehalogenase-homologous genes in deep subseafloor sedimentary metagenomes.</title>
        <authorList>
            <person name="Kawai M."/>
            <person name="Futagami T."/>
            <person name="Toyoda A."/>
            <person name="Takaki Y."/>
            <person name="Nishi S."/>
            <person name="Hori S."/>
            <person name="Arai W."/>
            <person name="Tsubouchi T."/>
            <person name="Morono Y."/>
            <person name="Uchiyama I."/>
            <person name="Ito T."/>
            <person name="Fujiyama A."/>
            <person name="Inagaki F."/>
            <person name="Takami H."/>
        </authorList>
    </citation>
    <scope>NUCLEOTIDE SEQUENCE</scope>
    <source>
        <strain evidence="2">Expedition CK06-06</strain>
    </source>
</reference>
<evidence type="ECO:0000313" key="2">
    <source>
        <dbReference type="EMBL" id="GAH04754.1"/>
    </source>
</evidence>
<keyword evidence="1" id="KW-1133">Transmembrane helix</keyword>
<evidence type="ECO:0000256" key="1">
    <source>
        <dbReference type="SAM" id="Phobius"/>
    </source>
</evidence>
<dbReference type="EMBL" id="BART01023221">
    <property type="protein sequence ID" value="GAH04754.1"/>
    <property type="molecule type" value="Genomic_DNA"/>
</dbReference>
<comment type="caution">
    <text evidence="2">The sequence shown here is derived from an EMBL/GenBank/DDBJ whole genome shotgun (WGS) entry which is preliminary data.</text>
</comment>
<keyword evidence="1" id="KW-0812">Transmembrane</keyword>
<organism evidence="2">
    <name type="scientific">marine sediment metagenome</name>
    <dbReference type="NCBI Taxonomy" id="412755"/>
    <lineage>
        <taxon>unclassified sequences</taxon>
        <taxon>metagenomes</taxon>
        <taxon>ecological metagenomes</taxon>
    </lineage>
</organism>
<sequence>MPSGKQNPPKLHISIKDFILAFWKTIAVWIIIGVFVTVALHYETDKAVIGGVVVIFGLITQAFVGLVSIVALVPFIGPIIANY</sequence>
<proteinExistence type="predicted"/>
<name>X1DI97_9ZZZZ</name>
<feature type="transmembrane region" description="Helical" evidence="1">
    <location>
        <begin position="21"/>
        <end position="42"/>
    </location>
</feature>
<protein>
    <submittedName>
        <fullName evidence="2">Uncharacterized protein</fullName>
    </submittedName>
</protein>
<accession>X1DI97</accession>
<feature type="transmembrane region" description="Helical" evidence="1">
    <location>
        <begin position="48"/>
        <end position="81"/>
    </location>
</feature>
<keyword evidence="1" id="KW-0472">Membrane</keyword>
<dbReference type="AlphaFoldDB" id="X1DI97"/>
<gene>
    <name evidence="2" type="ORF">S01H4_42305</name>
</gene>